<dbReference type="GO" id="GO:0019367">
    <property type="term" value="P:fatty acid elongation, saturated fatty acid"/>
    <property type="evidence" value="ECO:0007669"/>
    <property type="project" value="TreeGrafter"/>
</dbReference>
<comment type="subcellular location">
    <subcellularLocation>
        <location evidence="1">Membrane</location>
        <topology evidence="1">Multi-pass membrane protein</topology>
    </subcellularLocation>
</comment>
<evidence type="ECO:0000313" key="12">
    <source>
        <dbReference type="Proteomes" id="UP001174909"/>
    </source>
</evidence>
<dbReference type="InterPro" id="IPR030457">
    <property type="entry name" value="ELO_CS"/>
</dbReference>
<feature type="transmembrane region" description="Helical" evidence="10">
    <location>
        <begin position="232"/>
        <end position="252"/>
    </location>
</feature>
<gene>
    <name evidence="11" type="ORF">GBAR_LOCUS8141</name>
</gene>
<evidence type="ECO:0000256" key="10">
    <source>
        <dbReference type="RuleBase" id="RU361115"/>
    </source>
</evidence>
<feature type="transmembrane region" description="Helical" evidence="10">
    <location>
        <begin position="61"/>
        <end position="83"/>
    </location>
</feature>
<dbReference type="InterPro" id="IPR002076">
    <property type="entry name" value="ELO_fam"/>
</dbReference>
<evidence type="ECO:0000256" key="9">
    <source>
        <dbReference type="ARBA" id="ARBA00023160"/>
    </source>
</evidence>
<name>A0AA35RLH1_GEOBA</name>
<dbReference type="PROSITE" id="PS01188">
    <property type="entry name" value="ELO"/>
    <property type="match status" value="1"/>
</dbReference>
<sequence length="261" mass="29587">MSVVPFLAPVESRFDLQGAQPWLASYGYTSIAVSVVYLILTFVGRRWMSSRPAFNLRRPLVMWNAGLAVFSILGFLTVSPFLAKTLVENGFSSSVCSDGLHGRSAPRQLWNLLLLLSKNVELGDTAFIVLRKTPLNFLHWYHHITVYTYGAWFSRTSGEVAITFWMGATNYFVHSLMYTYYTVKAAGVRVPRWVAQLITIIQLAQFVVGVVTILTAFLQKSSGVDCDASYDLLYAGLAIYVSYFILFLNFFYQRYLKKKVE</sequence>
<keyword evidence="3 10" id="KW-0808">Transferase</keyword>
<feature type="transmembrane region" description="Helical" evidence="10">
    <location>
        <begin position="193"/>
        <end position="217"/>
    </location>
</feature>
<evidence type="ECO:0000256" key="1">
    <source>
        <dbReference type="ARBA" id="ARBA00004141"/>
    </source>
</evidence>
<feature type="transmembrane region" description="Helical" evidence="10">
    <location>
        <begin position="20"/>
        <end position="40"/>
    </location>
</feature>
<proteinExistence type="inferred from homology"/>
<evidence type="ECO:0000256" key="2">
    <source>
        <dbReference type="ARBA" id="ARBA00022516"/>
    </source>
</evidence>
<evidence type="ECO:0000256" key="7">
    <source>
        <dbReference type="ARBA" id="ARBA00023098"/>
    </source>
</evidence>
<comment type="catalytic activity">
    <reaction evidence="10">
        <text>a very-long-chain acyl-CoA + malonyl-CoA + H(+) = a very-long-chain 3-oxoacyl-CoA + CO2 + CoA</text>
        <dbReference type="Rhea" id="RHEA:32727"/>
        <dbReference type="ChEBI" id="CHEBI:15378"/>
        <dbReference type="ChEBI" id="CHEBI:16526"/>
        <dbReference type="ChEBI" id="CHEBI:57287"/>
        <dbReference type="ChEBI" id="CHEBI:57384"/>
        <dbReference type="ChEBI" id="CHEBI:90725"/>
        <dbReference type="ChEBI" id="CHEBI:90736"/>
        <dbReference type="EC" id="2.3.1.199"/>
    </reaction>
</comment>
<dbReference type="Pfam" id="PF01151">
    <property type="entry name" value="ELO"/>
    <property type="match status" value="1"/>
</dbReference>
<dbReference type="GO" id="GO:0030148">
    <property type="term" value="P:sphingolipid biosynthetic process"/>
    <property type="evidence" value="ECO:0007669"/>
    <property type="project" value="TreeGrafter"/>
</dbReference>
<accession>A0AA35RLH1</accession>
<dbReference type="Proteomes" id="UP001174909">
    <property type="component" value="Unassembled WGS sequence"/>
</dbReference>
<dbReference type="GO" id="GO:0042761">
    <property type="term" value="P:very long-chain fatty acid biosynthetic process"/>
    <property type="evidence" value="ECO:0007669"/>
    <property type="project" value="TreeGrafter"/>
</dbReference>
<reference evidence="11" key="1">
    <citation type="submission" date="2023-03" db="EMBL/GenBank/DDBJ databases">
        <authorList>
            <person name="Steffen K."/>
            <person name="Cardenas P."/>
        </authorList>
    </citation>
    <scope>NUCLEOTIDE SEQUENCE</scope>
</reference>
<evidence type="ECO:0000256" key="5">
    <source>
        <dbReference type="ARBA" id="ARBA00022832"/>
    </source>
</evidence>
<dbReference type="GO" id="GO:0005789">
    <property type="term" value="C:endoplasmic reticulum membrane"/>
    <property type="evidence" value="ECO:0007669"/>
    <property type="project" value="TreeGrafter"/>
</dbReference>
<dbReference type="GO" id="GO:0034626">
    <property type="term" value="P:fatty acid elongation, polyunsaturated fatty acid"/>
    <property type="evidence" value="ECO:0007669"/>
    <property type="project" value="TreeGrafter"/>
</dbReference>
<evidence type="ECO:0000256" key="6">
    <source>
        <dbReference type="ARBA" id="ARBA00022989"/>
    </source>
</evidence>
<comment type="similarity">
    <text evidence="10">Belongs to the ELO family.</text>
</comment>
<protein>
    <recommendedName>
        <fullName evidence="10">Elongation of very long chain fatty acids protein</fullName>
        <ecNumber evidence="10">2.3.1.199</ecNumber>
    </recommendedName>
    <alternativeName>
        <fullName evidence="10">Very-long-chain 3-oxoacyl-CoA synthase</fullName>
    </alternativeName>
</protein>
<dbReference type="AlphaFoldDB" id="A0AA35RLH1"/>
<dbReference type="PANTHER" id="PTHR11157:SF17">
    <property type="entry name" value="ELONGATION OF VERY LONG CHAIN FATTY ACIDS PROTEIN 6"/>
    <property type="match status" value="1"/>
</dbReference>
<evidence type="ECO:0000256" key="8">
    <source>
        <dbReference type="ARBA" id="ARBA00023136"/>
    </source>
</evidence>
<keyword evidence="8 10" id="KW-0472">Membrane</keyword>
<organism evidence="11 12">
    <name type="scientific">Geodia barretti</name>
    <name type="common">Barrett's horny sponge</name>
    <dbReference type="NCBI Taxonomy" id="519541"/>
    <lineage>
        <taxon>Eukaryota</taxon>
        <taxon>Metazoa</taxon>
        <taxon>Porifera</taxon>
        <taxon>Demospongiae</taxon>
        <taxon>Heteroscleromorpha</taxon>
        <taxon>Tetractinellida</taxon>
        <taxon>Astrophorina</taxon>
        <taxon>Geodiidae</taxon>
        <taxon>Geodia</taxon>
    </lineage>
</organism>
<evidence type="ECO:0000256" key="3">
    <source>
        <dbReference type="ARBA" id="ARBA00022679"/>
    </source>
</evidence>
<dbReference type="PANTHER" id="PTHR11157">
    <property type="entry name" value="FATTY ACID ACYL TRANSFERASE-RELATED"/>
    <property type="match status" value="1"/>
</dbReference>
<keyword evidence="2 10" id="KW-0444">Lipid biosynthesis</keyword>
<feature type="transmembrane region" description="Helical" evidence="10">
    <location>
        <begin position="162"/>
        <end position="181"/>
    </location>
</feature>
<keyword evidence="9 10" id="KW-0275">Fatty acid biosynthesis</keyword>
<dbReference type="EMBL" id="CASHTH010001211">
    <property type="protein sequence ID" value="CAI8012736.1"/>
    <property type="molecule type" value="Genomic_DNA"/>
</dbReference>
<evidence type="ECO:0000313" key="11">
    <source>
        <dbReference type="EMBL" id="CAI8012736.1"/>
    </source>
</evidence>
<keyword evidence="12" id="KW-1185">Reference proteome</keyword>
<keyword evidence="6 10" id="KW-1133">Transmembrane helix</keyword>
<dbReference type="GO" id="GO:0034625">
    <property type="term" value="P:fatty acid elongation, monounsaturated fatty acid"/>
    <property type="evidence" value="ECO:0007669"/>
    <property type="project" value="TreeGrafter"/>
</dbReference>
<keyword evidence="5 10" id="KW-0276">Fatty acid metabolism</keyword>
<comment type="caution">
    <text evidence="11">The sequence shown here is derived from an EMBL/GenBank/DDBJ whole genome shotgun (WGS) entry which is preliminary data.</text>
</comment>
<dbReference type="GO" id="GO:0009922">
    <property type="term" value="F:fatty acid elongase activity"/>
    <property type="evidence" value="ECO:0007669"/>
    <property type="project" value="UniProtKB-EC"/>
</dbReference>
<keyword evidence="4 10" id="KW-0812">Transmembrane</keyword>
<keyword evidence="7 10" id="KW-0443">Lipid metabolism</keyword>
<dbReference type="EC" id="2.3.1.199" evidence="10"/>
<evidence type="ECO:0000256" key="4">
    <source>
        <dbReference type="ARBA" id="ARBA00022692"/>
    </source>
</evidence>